<keyword evidence="3" id="KW-0349">Heme</keyword>
<keyword evidence="2" id="KW-0004">4Fe-4S</keyword>
<dbReference type="GO" id="GO:0051539">
    <property type="term" value="F:4 iron, 4 sulfur cluster binding"/>
    <property type="evidence" value="ECO:0007669"/>
    <property type="project" value="UniProtKB-KW"/>
</dbReference>
<dbReference type="PROSITE" id="PS00198">
    <property type="entry name" value="4FE4S_FER_1"/>
    <property type="match status" value="1"/>
</dbReference>
<evidence type="ECO:0000256" key="7">
    <source>
        <dbReference type="ARBA" id="ARBA00023014"/>
    </source>
</evidence>
<dbReference type="PANTHER" id="PTHR11493:SF54">
    <property type="entry name" value="ANAEROBIC SULFITE REDUCTASE SUBUNIT C"/>
    <property type="match status" value="1"/>
</dbReference>
<dbReference type="PANTHER" id="PTHR11493">
    <property type="entry name" value="SULFITE REDUCTASE [NADPH] SUBUNIT BETA-RELATED"/>
    <property type="match status" value="1"/>
</dbReference>
<dbReference type="InterPro" id="IPR006066">
    <property type="entry name" value="NO2/SO3_Rdtase_FeS/sirohaem_BS"/>
</dbReference>
<dbReference type="RefSeq" id="WP_069702588.1">
    <property type="nucleotide sequence ID" value="NZ_MJAT01000035.1"/>
</dbReference>
<dbReference type="GO" id="GO:0046872">
    <property type="term" value="F:metal ion binding"/>
    <property type="evidence" value="ECO:0007669"/>
    <property type="project" value="UniProtKB-KW"/>
</dbReference>
<evidence type="ECO:0000256" key="6">
    <source>
        <dbReference type="ARBA" id="ARBA00023004"/>
    </source>
</evidence>
<comment type="caution">
    <text evidence="9">The sequence shown here is derived from an EMBL/GenBank/DDBJ whole genome shotgun (WGS) entry which is preliminary data.</text>
</comment>
<protein>
    <recommendedName>
        <fullName evidence="8">4Fe-4S ferredoxin-type domain-containing protein</fullName>
    </recommendedName>
</protein>
<dbReference type="InterPro" id="IPR045169">
    <property type="entry name" value="NO2/SO3_Rdtase_4Fe4S_prot"/>
</dbReference>
<comment type="similarity">
    <text evidence="1">Belongs to the nitrite and sulfite reductase 4Fe-4S domain family.</text>
</comment>
<dbReference type="Pfam" id="PF03460">
    <property type="entry name" value="NIR_SIR_ferr"/>
    <property type="match status" value="1"/>
</dbReference>
<dbReference type="InterPro" id="IPR017900">
    <property type="entry name" value="4Fe4S_Fe_S_CS"/>
</dbReference>
<name>A0A1E5L481_9FIRM</name>
<dbReference type="InterPro" id="IPR036136">
    <property type="entry name" value="Nit/Sulf_reduc_fer-like_dom_sf"/>
</dbReference>
<evidence type="ECO:0000313" key="9">
    <source>
        <dbReference type="EMBL" id="OEH84853.1"/>
    </source>
</evidence>
<evidence type="ECO:0000259" key="8">
    <source>
        <dbReference type="PROSITE" id="PS51379"/>
    </source>
</evidence>
<proteinExistence type="inferred from homology"/>
<dbReference type="GO" id="GO:0020037">
    <property type="term" value="F:heme binding"/>
    <property type="evidence" value="ECO:0007669"/>
    <property type="project" value="InterPro"/>
</dbReference>
<dbReference type="InterPro" id="IPR017896">
    <property type="entry name" value="4Fe4S_Fe-S-bd"/>
</dbReference>
<evidence type="ECO:0000313" key="10">
    <source>
        <dbReference type="Proteomes" id="UP000095255"/>
    </source>
</evidence>
<dbReference type="Gene3D" id="3.30.70.20">
    <property type="match status" value="1"/>
</dbReference>
<sequence>MLKQQRFVPTVEELFGKAVKEENKFHCWSCSGEILQDYLYCPGCGQEARFCRTCKNHVAEHESSCSRCTDGFNWSIEKRKQITKDTFKDYVEFRLGGKSGFYDRYPVQEERRDLFRDYVKEREGNLWTVRTRVEQGNVTIEQMRKVVDLAAQYQLGDLHWTDRQGLQLTHVDGRVLFEVTRQLAAVDLHLSPRGGTVRNTVACPALPECRNGLIYATDLAKRLNERYKDVTGLPHKFKLSVAGCPNSCTRAQAHDIGVMGTQVIKINKDTCTGCGHCANACKEDAIHISNGKASIDYSKCVDCGMCNRACPTGSAEIVKAGVSVYIGGCGGRHPQNGKRLLRNADIDEIFPWIDAVIVEWKTFGEKRWRLGRWIEYVGWEQFKQKVNERVQAQK</sequence>
<evidence type="ECO:0000256" key="1">
    <source>
        <dbReference type="ARBA" id="ARBA00010429"/>
    </source>
</evidence>
<dbReference type="PROSITE" id="PS51379">
    <property type="entry name" value="4FE4S_FER_2"/>
    <property type="match status" value="2"/>
</dbReference>
<reference evidence="9 10" key="1">
    <citation type="submission" date="2016-09" db="EMBL/GenBank/DDBJ databases">
        <title>Desulfuribacillus arsenicus sp. nov., an obligately anaerobic, dissimilatory arsenic- and antimonate-reducing bacterium isolated from anoxic sediments.</title>
        <authorList>
            <person name="Abin C.A."/>
            <person name="Hollibaugh J.T."/>
        </authorList>
    </citation>
    <scope>NUCLEOTIDE SEQUENCE [LARGE SCALE GENOMIC DNA]</scope>
    <source>
        <strain evidence="9 10">MLFW-2</strain>
    </source>
</reference>
<dbReference type="InterPro" id="IPR045854">
    <property type="entry name" value="NO2/SO3_Rdtase_4Fe4S_sf"/>
</dbReference>
<dbReference type="InterPro" id="IPR005117">
    <property type="entry name" value="NiRdtase/SiRdtase_haem-b_fer"/>
</dbReference>
<evidence type="ECO:0000256" key="4">
    <source>
        <dbReference type="ARBA" id="ARBA00022723"/>
    </source>
</evidence>
<dbReference type="Pfam" id="PF00037">
    <property type="entry name" value="Fer4"/>
    <property type="match status" value="2"/>
</dbReference>
<keyword evidence="6" id="KW-0408">Iron</keyword>
<feature type="domain" description="4Fe-4S ferredoxin-type" evidence="8">
    <location>
        <begin position="262"/>
        <end position="290"/>
    </location>
</feature>
<keyword evidence="10" id="KW-1185">Reference proteome</keyword>
<gene>
    <name evidence="9" type="ORF">BHU72_06565</name>
</gene>
<dbReference type="EMBL" id="MJAT01000035">
    <property type="protein sequence ID" value="OEH84853.1"/>
    <property type="molecule type" value="Genomic_DNA"/>
</dbReference>
<dbReference type="Pfam" id="PF01077">
    <property type="entry name" value="NIR_SIR"/>
    <property type="match status" value="1"/>
</dbReference>
<dbReference type="PRINTS" id="PR00397">
    <property type="entry name" value="SIROHAEM"/>
</dbReference>
<dbReference type="STRING" id="1390249.BHU72_06565"/>
<keyword evidence="7" id="KW-0411">Iron-sulfur</keyword>
<dbReference type="Gene3D" id="3.30.413.10">
    <property type="entry name" value="Sulfite Reductase Hemoprotein, domain 1"/>
    <property type="match status" value="1"/>
</dbReference>
<feature type="domain" description="4Fe-4S ferredoxin-type" evidence="8">
    <location>
        <begin position="291"/>
        <end position="320"/>
    </location>
</feature>
<evidence type="ECO:0000256" key="3">
    <source>
        <dbReference type="ARBA" id="ARBA00022617"/>
    </source>
</evidence>
<evidence type="ECO:0000256" key="5">
    <source>
        <dbReference type="ARBA" id="ARBA00023002"/>
    </source>
</evidence>
<dbReference type="Proteomes" id="UP000095255">
    <property type="component" value="Unassembled WGS sequence"/>
</dbReference>
<dbReference type="AlphaFoldDB" id="A0A1E5L481"/>
<dbReference type="SUPFAM" id="SSF56014">
    <property type="entry name" value="Nitrite and sulphite reductase 4Fe-4S domain-like"/>
    <property type="match status" value="1"/>
</dbReference>
<dbReference type="InterPro" id="IPR006067">
    <property type="entry name" value="NO2/SO3_Rdtase_4Fe4S_dom"/>
</dbReference>
<accession>A0A1E5L481</accession>
<keyword evidence="5" id="KW-0560">Oxidoreductase</keyword>
<organism evidence="9 10">
    <name type="scientific">Desulfuribacillus stibiiarsenatis</name>
    <dbReference type="NCBI Taxonomy" id="1390249"/>
    <lineage>
        <taxon>Bacteria</taxon>
        <taxon>Bacillati</taxon>
        <taxon>Bacillota</taxon>
        <taxon>Desulfuribacillia</taxon>
        <taxon>Desulfuribacillales</taxon>
        <taxon>Desulfuribacillaceae</taxon>
        <taxon>Desulfuribacillus</taxon>
    </lineage>
</organism>
<dbReference type="SUPFAM" id="SSF54862">
    <property type="entry name" value="4Fe-4S ferredoxins"/>
    <property type="match status" value="1"/>
</dbReference>
<keyword evidence="4" id="KW-0479">Metal-binding</keyword>
<evidence type="ECO:0000256" key="2">
    <source>
        <dbReference type="ARBA" id="ARBA00022485"/>
    </source>
</evidence>
<dbReference type="GO" id="GO:0016491">
    <property type="term" value="F:oxidoreductase activity"/>
    <property type="evidence" value="ECO:0007669"/>
    <property type="project" value="UniProtKB-KW"/>
</dbReference>
<dbReference type="SUPFAM" id="SSF55124">
    <property type="entry name" value="Nitrite/Sulfite reductase N-terminal domain-like"/>
    <property type="match status" value="1"/>
</dbReference>